<dbReference type="GeneID" id="89921945"/>
<keyword evidence="2" id="KW-1185">Reference proteome</keyword>
<organism evidence="1 2">
    <name type="scientific">Saxophila tyrrhenica</name>
    <dbReference type="NCBI Taxonomy" id="1690608"/>
    <lineage>
        <taxon>Eukaryota</taxon>
        <taxon>Fungi</taxon>
        <taxon>Dikarya</taxon>
        <taxon>Ascomycota</taxon>
        <taxon>Pezizomycotina</taxon>
        <taxon>Dothideomycetes</taxon>
        <taxon>Dothideomycetidae</taxon>
        <taxon>Mycosphaerellales</taxon>
        <taxon>Extremaceae</taxon>
        <taxon>Saxophila</taxon>
    </lineage>
</organism>
<dbReference type="RefSeq" id="XP_064664094.1">
    <property type="nucleotide sequence ID" value="XM_064797860.1"/>
</dbReference>
<dbReference type="Proteomes" id="UP001337655">
    <property type="component" value="Unassembled WGS sequence"/>
</dbReference>
<sequence length="219" mass="24733">MGLAHPPKLHLRTMDGTASAPIVLSSTTDAVSSTTTNGSEATHFFPVTWVEEPLTVSIKHGVHRTLKAYVKAGLSVEDVRLQIITALSILSEIKLKQHKLRHLDRDAPWFKPRKIQKRKEMRSAIYRKTLLSRVLGSGSDSVEIAIFWGVYALFKAAGDFAGPFNKTFSQHQRFFGKLSLMYRNMDDEYLARSVRAENDEGCYGKWMDEGWYDRLRGGG</sequence>
<evidence type="ECO:0000313" key="1">
    <source>
        <dbReference type="EMBL" id="KAK5175456.1"/>
    </source>
</evidence>
<evidence type="ECO:0000313" key="2">
    <source>
        <dbReference type="Proteomes" id="UP001337655"/>
    </source>
</evidence>
<dbReference type="EMBL" id="JAVRRT010000001">
    <property type="protein sequence ID" value="KAK5175456.1"/>
    <property type="molecule type" value="Genomic_DNA"/>
</dbReference>
<accession>A0AAV9PNS8</accession>
<comment type="caution">
    <text evidence="1">The sequence shown here is derived from an EMBL/GenBank/DDBJ whole genome shotgun (WGS) entry which is preliminary data.</text>
</comment>
<protein>
    <submittedName>
        <fullName evidence="1">Uncharacterized protein</fullName>
    </submittedName>
</protein>
<dbReference type="AlphaFoldDB" id="A0AAV9PNS8"/>
<reference evidence="1 2" key="1">
    <citation type="submission" date="2023-08" db="EMBL/GenBank/DDBJ databases">
        <title>Black Yeasts Isolated from many extreme environments.</title>
        <authorList>
            <person name="Coleine C."/>
            <person name="Stajich J.E."/>
            <person name="Selbmann L."/>
        </authorList>
    </citation>
    <scope>NUCLEOTIDE SEQUENCE [LARGE SCALE GENOMIC DNA]</scope>
    <source>
        <strain evidence="1 2">CCFEE 5935</strain>
    </source>
</reference>
<name>A0AAV9PNS8_9PEZI</name>
<gene>
    <name evidence="1" type="ORF">LTR77_000595</name>
</gene>
<proteinExistence type="predicted"/>